<dbReference type="PANTHER" id="PTHR43718">
    <property type="entry name" value="LON PROTEASE"/>
    <property type="match status" value="1"/>
</dbReference>
<dbReference type="AlphaFoldDB" id="A0A8B9A0Y3"/>
<dbReference type="GO" id="GO:0004176">
    <property type="term" value="F:ATP-dependent peptidase activity"/>
    <property type="evidence" value="ECO:0007669"/>
    <property type="project" value="UniProtKB-UniRule"/>
</dbReference>
<feature type="compositionally biased region" description="Basic and acidic residues" evidence="5">
    <location>
        <begin position="196"/>
        <end position="210"/>
    </location>
</feature>
<dbReference type="Pfam" id="PF05362">
    <property type="entry name" value="Lon_C"/>
    <property type="match status" value="1"/>
</dbReference>
<feature type="region of interest" description="Disordered" evidence="5">
    <location>
        <begin position="175"/>
        <end position="219"/>
    </location>
</feature>
<dbReference type="GeneID" id="103699322"/>
<dbReference type="RefSeq" id="XP_038979297.1">
    <property type="nucleotide sequence ID" value="XM_039123369.1"/>
</dbReference>
<dbReference type="InterPro" id="IPR008268">
    <property type="entry name" value="Peptidase_S16_AS"/>
</dbReference>
<evidence type="ECO:0000256" key="1">
    <source>
        <dbReference type="ARBA" id="ARBA00022670"/>
    </source>
</evidence>
<dbReference type="SUPFAM" id="SSF52540">
    <property type="entry name" value="P-loop containing nucleoside triphosphate hydrolases"/>
    <property type="match status" value="1"/>
</dbReference>
<dbReference type="PANTHER" id="PTHR43718:SF2">
    <property type="entry name" value="LON PROTEASE HOMOLOG, MITOCHONDRIAL"/>
    <property type="match status" value="1"/>
</dbReference>
<reference evidence="8" key="1">
    <citation type="submission" date="2025-08" db="UniProtKB">
        <authorList>
            <consortium name="RefSeq"/>
        </authorList>
    </citation>
    <scope>IDENTIFICATION</scope>
    <source>
        <tissue evidence="8">Young leaves</tissue>
    </source>
</reference>
<dbReference type="InterPro" id="IPR004815">
    <property type="entry name" value="Lon_bac/euk-typ"/>
</dbReference>
<evidence type="ECO:0000256" key="5">
    <source>
        <dbReference type="SAM" id="MobiDB-lite"/>
    </source>
</evidence>
<dbReference type="GO" id="GO:0051131">
    <property type="term" value="P:chaperone-mediated protein complex assembly"/>
    <property type="evidence" value="ECO:0007669"/>
    <property type="project" value="TreeGrafter"/>
</dbReference>
<sequence length="509" mass="55285">MARALNRRFYRFSVGGLADVAEIKGHRRTYVGAMPGKMVQCLKNVGTANPLVLIDEIDKLGKGHAGDPASALLELLDPEQNANFLDHFLDVPIDLSKVLFVCTANVVEMIPNPLLDRMEVIALAGYITDEKMHIARDYLEKTTREACGIKSEQIALQLVRQGVTNEQSLKVSLQQGAKQLREKSTEEPTQIADDGPGGKKLEDGNSHERATTTTLTESEQAIEVSLHEQPNGTATEESEATSHEHLVEQLEADKVQPTLLSSDGIATTDQPVDSKVNIKTSDVKDVKVDNVIEKVIVDVSNLADFVGKPVFHAERIYDQTPVGVVMGLAWTAMGGSTLYVETALVEQGEGKGALLLTGQLGDVMKESAQIAHTVARAILLQKEPDNPFFADSKLHLHVPAGATPKDGPSAGCTMITSMLSLAMKKHVKKELAMTGEVTLTGRILPIGGVKEKIIAARRSEVKTIIFPSANRRDFDELAGNVKEGLEVHFVDDYNQIFELAFGSNSKPQI</sequence>
<dbReference type="GO" id="GO:0005759">
    <property type="term" value="C:mitochondrial matrix"/>
    <property type="evidence" value="ECO:0007669"/>
    <property type="project" value="TreeGrafter"/>
</dbReference>
<keyword evidence="2 4" id="KW-0378">Hydrolase</keyword>
<dbReference type="SUPFAM" id="SSF54211">
    <property type="entry name" value="Ribosomal protein S5 domain 2-like"/>
    <property type="match status" value="1"/>
</dbReference>
<evidence type="ECO:0000259" key="6">
    <source>
        <dbReference type="PROSITE" id="PS51786"/>
    </source>
</evidence>
<gene>
    <name evidence="8" type="primary">LOC103699322</name>
</gene>
<evidence type="ECO:0000256" key="4">
    <source>
        <dbReference type="PROSITE-ProRule" id="PRU01122"/>
    </source>
</evidence>
<proteinExistence type="inferred from homology"/>
<keyword evidence="1 4" id="KW-0645">Protease</keyword>
<dbReference type="GO" id="GO:0007005">
    <property type="term" value="P:mitochondrion organization"/>
    <property type="evidence" value="ECO:0007669"/>
    <property type="project" value="TreeGrafter"/>
</dbReference>
<keyword evidence="7" id="KW-1185">Reference proteome</keyword>
<dbReference type="Pfam" id="PF00004">
    <property type="entry name" value="AAA"/>
    <property type="match status" value="1"/>
</dbReference>
<dbReference type="GO" id="GO:0005524">
    <property type="term" value="F:ATP binding"/>
    <property type="evidence" value="ECO:0007669"/>
    <property type="project" value="InterPro"/>
</dbReference>
<keyword evidence="3 4" id="KW-0720">Serine protease</keyword>
<dbReference type="InterPro" id="IPR020568">
    <property type="entry name" value="Ribosomal_Su5_D2-typ_SF"/>
</dbReference>
<dbReference type="InterPro" id="IPR008269">
    <property type="entry name" value="Lon_proteolytic"/>
</dbReference>
<dbReference type="FunFam" id="3.30.230.10:FF:000015">
    <property type="entry name" value="Lon protease homolog, mitochondrial"/>
    <property type="match status" value="1"/>
</dbReference>
<evidence type="ECO:0000313" key="8">
    <source>
        <dbReference type="RefSeq" id="XP_038979297.1"/>
    </source>
</evidence>
<evidence type="ECO:0000256" key="3">
    <source>
        <dbReference type="ARBA" id="ARBA00022825"/>
    </source>
</evidence>
<feature type="domain" description="Lon proteolytic" evidence="6">
    <location>
        <begin position="319"/>
        <end position="503"/>
    </location>
</feature>
<dbReference type="GO" id="GO:0006515">
    <property type="term" value="P:protein quality control for misfolded or incompletely synthesized proteins"/>
    <property type="evidence" value="ECO:0007669"/>
    <property type="project" value="TreeGrafter"/>
</dbReference>
<dbReference type="GO" id="GO:0004252">
    <property type="term" value="F:serine-type endopeptidase activity"/>
    <property type="evidence" value="ECO:0007669"/>
    <property type="project" value="UniProtKB-UniRule"/>
</dbReference>
<dbReference type="InterPro" id="IPR014721">
    <property type="entry name" value="Ribsml_uS5_D2-typ_fold_subgr"/>
</dbReference>
<name>A0A8B9A0Y3_PHODC</name>
<evidence type="ECO:0000256" key="2">
    <source>
        <dbReference type="ARBA" id="ARBA00022801"/>
    </source>
</evidence>
<comment type="similarity">
    <text evidence="4">Belongs to the peptidase S16 family.</text>
</comment>
<dbReference type="Gene3D" id="3.40.50.300">
    <property type="entry name" value="P-loop containing nucleotide triphosphate hydrolases"/>
    <property type="match status" value="1"/>
</dbReference>
<dbReference type="Gene3D" id="3.30.230.10">
    <property type="match status" value="1"/>
</dbReference>
<dbReference type="PROSITE" id="PS51786">
    <property type="entry name" value="LON_PROTEOLYTIC"/>
    <property type="match status" value="1"/>
</dbReference>
<dbReference type="PRINTS" id="PR00830">
    <property type="entry name" value="ENDOLAPTASE"/>
</dbReference>
<organism evidence="7 8">
    <name type="scientific">Phoenix dactylifera</name>
    <name type="common">Date palm</name>
    <dbReference type="NCBI Taxonomy" id="42345"/>
    <lineage>
        <taxon>Eukaryota</taxon>
        <taxon>Viridiplantae</taxon>
        <taxon>Streptophyta</taxon>
        <taxon>Embryophyta</taxon>
        <taxon>Tracheophyta</taxon>
        <taxon>Spermatophyta</taxon>
        <taxon>Magnoliopsida</taxon>
        <taxon>Liliopsida</taxon>
        <taxon>Arecaceae</taxon>
        <taxon>Coryphoideae</taxon>
        <taxon>Phoeniceae</taxon>
        <taxon>Phoenix</taxon>
    </lineage>
</organism>
<accession>A0A8B9A0Y3</accession>
<dbReference type="GO" id="GO:0003697">
    <property type="term" value="F:single-stranded DNA binding"/>
    <property type="evidence" value="ECO:0007669"/>
    <property type="project" value="TreeGrafter"/>
</dbReference>
<dbReference type="Proteomes" id="UP000228380">
    <property type="component" value="Unplaced"/>
</dbReference>
<dbReference type="PROSITE" id="PS01046">
    <property type="entry name" value="LON_SER"/>
    <property type="match status" value="1"/>
</dbReference>
<feature type="active site" evidence="4">
    <location>
        <position position="409"/>
    </location>
</feature>
<protein>
    <submittedName>
        <fullName evidence="8">Lon protease homolog, mitochondrial-like isoform X2</fullName>
    </submittedName>
</protein>
<feature type="active site" evidence="4">
    <location>
        <position position="452"/>
    </location>
</feature>
<dbReference type="InterPro" id="IPR027065">
    <property type="entry name" value="Lon_Prtase"/>
</dbReference>
<dbReference type="InterPro" id="IPR003959">
    <property type="entry name" value="ATPase_AAA_core"/>
</dbReference>
<evidence type="ECO:0000313" key="7">
    <source>
        <dbReference type="Proteomes" id="UP000228380"/>
    </source>
</evidence>
<dbReference type="GO" id="GO:0016887">
    <property type="term" value="F:ATP hydrolysis activity"/>
    <property type="evidence" value="ECO:0007669"/>
    <property type="project" value="InterPro"/>
</dbReference>
<dbReference type="NCBIfam" id="TIGR00763">
    <property type="entry name" value="lon"/>
    <property type="match status" value="1"/>
</dbReference>
<dbReference type="InterPro" id="IPR027417">
    <property type="entry name" value="P-loop_NTPase"/>
</dbReference>